<dbReference type="InterPro" id="IPR029063">
    <property type="entry name" value="SAM-dependent_MTases_sf"/>
</dbReference>
<dbReference type="InterPro" id="IPR041698">
    <property type="entry name" value="Methyltransf_25"/>
</dbReference>
<name>A0A839GK76_9BACT</name>
<evidence type="ECO:0000259" key="1">
    <source>
        <dbReference type="Pfam" id="PF13649"/>
    </source>
</evidence>
<feature type="domain" description="Methyltransferase" evidence="1">
    <location>
        <begin position="41"/>
        <end position="129"/>
    </location>
</feature>
<dbReference type="Proteomes" id="UP000563094">
    <property type="component" value="Unassembled WGS sequence"/>
</dbReference>
<dbReference type="Gene3D" id="3.40.50.150">
    <property type="entry name" value="Vaccinia Virus protein VP39"/>
    <property type="match status" value="1"/>
</dbReference>
<evidence type="ECO:0000313" key="2">
    <source>
        <dbReference type="EMBL" id="MBA9079060.1"/>
    </source>
</evidence>
<dbReference type="AlphaFoldDB" id="A0A839GK76"/>
<evidence type="ECO:0000313" key="3">
    <source>
        <dbReference type="Proteomes" id="UP000563094"/>
    </source>
</evidence>
<keyword evidence="3" id="KW-1185">Reference proteome</keyword>
<accession>A0A839GK76</accession>
<comment type="caution">
    <text evidence="2">The sequence shown here is derived from an EMBL/GenBank/DDBJ whole genome shotgun (WGS) entry which is preliminary data.</text>
</comment>
<organism evidence="2 3">
    <name type="scientific">Rufibacter quisquiliarum</name>
    <dbReference type="NCBI Taxonomy" id="1549639"/>
    <lineage>
        <taxon>Bacteria</taxon>
        <taxon>Pseudomonadati</taxon>
        <taxon>Bacteroidota</taxon>
        <taxon>Cytophagia</taxon>
        <taxon>Cytophagales</taxon>
        <taxon>Hymenobacteraceae</taxon>
        <taxon>Rufibacter</taxon>
    </lineage>
</organism>
<dbReference type="Pfam" id="PF13649">
    <property type="entry name" value="Methyltransf_25"/>
    <property type="match status" value="1"/>
</dbReference>
<sequence>MEDFWNERYAQAGYAYGTNPNHYFKEKLDAIAPEGNLLLPAVGEGRNAVYASTRGWEVTAFDYSLVGQRKALELAREHGVSFSYQVESAHNIALAPEQFDCLALIYAHFEKETRAMVHSRLLEALKLGGNVIFEAYARDQIHYQQKYSSGGPKQTKLLFSVEDIHQEFAGIQIDELKKTEIIAQEGKYHRGPSCVIQFTGTKL</sequence>
<dbReference type="EMBL" id="JACJIQ010000018">
    <property type="protein sequence ID" value="MBA9079060.1"/>
    <property type="molecule type" value="Genomic_DNA"/>
</dbReference>
<dbReference type="RefSeq" id="WP_182514073.1">
    <property type="nucleotide sequence ID" value="NZ_JACJIQ010000018.1"/>
</dbReference>
<gene>
    <name evidence="2" type="ORF">FHS90_003795</name>
</gene>
<reference evidence="2 3" key="1">
    <citation type="submission" date="2020-08" db="EMBL/GenBank/DDBJ databases">
        <title>Genomic Encyclopedia of Type Strains, Phase IV (KMG-IV): sequencing the most valuable type-strain genomes for metagenomic binning, comparative biology and taxonomic classification.</title>
        <authorList>
            <person name="Goeker M."/>
        </authorList>
    </citation>
    <scope>NUCLEOTIDE SEQUENCE [LARGE SCALE GENOMIC DNA]</scope>
    <source>
        <strain evidence="2 3">DSM 29854</strain>
    </source>
</reference>
<protein>
    <recommendedName>
        <fullName evidence="1">Methyltransferase domain-containing protein</fullName>
    </recommendedName>
</protein>
<proteinExistence type="predicted"/>
<dbReference type="SUPFAM" id="SSF53335">
    <property type="entry name" value="S-adenosyl-L-methionine-dependent methyltransferases"/>
    <property type="match status" value="1"/>
</dbReference>